<protein>
    <submittedName>
        <fullName evidence="1">Uncharacterized protein</fullName>
    </submittedName>
</protein>
<dbReference type="EMBL" id="JAEKLZ010000495">
    <property type="protein sequence ID" value="MBW8729155.1"/>
    <property type="molecule type" value="Genomic_DNA"/>
</dbReference>
<evidence type="ECO:0000313" key="1">
    <source>
        <dbReference type="EMBL" id="MBW8729155.1"/>
    </source>
</evidence>
<name>A0A952KI71_9PROT</name>
<dbReference type="AlphaFoldDB" id="A0A952KI71"/>
<sequence>MSGSASSISARVVAAYRSSREAGADEWTACEKALDVFRRVHPDASADFANTFVSEALREAYPPERVARAPVTASAALRRAASPTGMSPHS</sequence>
<proteinExistence type="predicted"/>
<gene>
    <name evidence="1" type="ORF">JF625_28905</name>
</gene>
<evidence type="ECO:0000313" key="2">
    <source>
        <dbReference type="Proteomes" id="UP000700706"/>
    </source>
</evidence>
<dbReference type="Proteomes" id="UP000700706">
    <property type="component" value="Unassembled WGS sequence"/>
</dbReference>
<accession>A0A952KI71</accession>
<comment type="caution">
    <text evidence="1">The sequence shown here is derived from an EMBL/GenBank/DDBJ whole genome shotgun (WGS) entry which is preliminary data.</text>
</comment>
<organism evidence="1 2">
    <name type="scientific">Inquilinus limosus</name>
    <dbReference type="NCBI Taxonomy" id="171674"/>
    <lineage>
        <taxon>Bacteria</taxon>
        <taxon>Pseudomonadati</taxon>
        <taxon>Pseudomonadota</taxon>
        <taxon>Alphaproteobacteria</taxon>
        <taxon>Rhodospirillales</taxon>
        <taxon>Rhodospirillaceae</taxon>
        <taxon>Inquilinus</taxon>
    </lineage>
</organism>
<reference evidence="1" key="1">
    <citation type="submission" date="2020-06" db="EMBL/GenBank/DDBJ databases">
        <title>Stable isotope informed genome-resolved metagenomics uncovers potential trophic interactions in rhizosphere soil.</title>
        <authorList>
            <person name="Starr E.P."/>
            <person name="Shi S."/>
            <person name="Blazewicz S.J."/>
            <person name="Koch B.J."/>
            <person name="Probst A.J."/>
            <person name="Hungate B.A."/>
            <person name="Pett-Ridge J."/>
            <person name="Firestone M.K."/>
            <person name="Banfield J.F."/>
        </authorList>
    </citation>
    <scope>NUCLEOTIDE SEQUENCE</scope>
    <source>
        <strain evidence="1">YM_69_17</strain>
    </source>
</reference>